<proteinExistence type="predicted"/>
<protein>
    <submittedName>
        <fullName evidence="1">Uncharacterized protein</fullName>
    </submittedName>
</protein>
<dbReference type="RefSeq" id="WP_229292413.1">
    <property type="nucleotide sequence ID" value="NZ_CP086654.1"/>
</dbReference>
<keyword evidence="2" id="KW-1185">Reference proteome</keyword>
<dbReference type="EMBL" id="CP086654">
    <property type="protein sequence ID" value="UEX89908.1"/>
    <property type="molecule type" value="Genomic_DNA"/>
</dbReference>
<organism evidence="1 2">
    <name type="scientific">Staphylococcus ratti</name>
    <dbReference type="NCBI Taxonomy" id="2892440"/>
    <lineage>
        <taxon>Bacteria</taxon>
        <taxon>Bacillati</taxon>
        <taxon>Bacillota</taxon>
        <taxon>Bacilli</taxon>
        <taxon>Bacillales</taxon>
        <taxon>Staphylococcaceae</taxon>
        <taxon>Staphylococcus</taxon>
    </lineage>
</organism>
<sequence>MIDYRDYSEEYKVFMISIGALDWYKIRKSVVKTIEKLTKPNLPDHYSYTFVDVNEVTVLLIKTHSQFIPDLIRALCKKNIAVYEVKHVEDKTAWFD</sequence>
<dbReference type="Proteomes" id="UP001197626">
    <property type="component" value="Chromosome"/>
</dbReference>
<evidence type="ECO:0000313" key="1">
    <source>
        <dbReference type="EMBL" id="UEX89908.1"/>
    </source>
</evidence>
<gene>
    <name evidence="1" type="ORF">LN051_10170</name>
</gene>
<name>A0ABY3PCG1_9STAP</name>
<accession>A0ABY3PCG1</accession>
<evidence type="ECO:0000313" key="2">
    <source>
        <dbReference type="Proteomes" id="UP001197626"/>
    </source>
</evidence>
<reference evidence="1 2" key="1">
    <citation type="journal article" date="2022" name="Pathogens">
        <title>Staphylococcus ratti sp. nov. Isolated from a Lab Rat.</title>
        <authorList>
            <person name="Kovarovic V."/>
            <person name="Sedlacek I."/>
            <person name="Petras P."/>
            <person name="Kralova S."/>
            <person name="Maslanova I."/>
            <person name="Svec P."/>
            <person name="Neumann-Schaal M."/>
            <person name="Botka T."/>
            <person name="Gelbicova T."/>
            <person name="Stankova E."/>
            <person name="Doskar J."/>
            <person name="Pantucek R."/>
        </authorList>
    </citation>
    <scope>NUCLEOTIDE SEQUENCE [LARGE SCALE GENOMIC DNA]</scope>
    <source>
        <strain evidence="1 2">CCM 9025</strain>
    </source>
</reference>